<feature type="signal peptide" evidence="2">
    <location>
        <begin position="1"/>
        <end position="19"/>
    </location>
</feature>
<keyword evidence="7" id="KW-1185">Reference proteome</keyword>
<name>A0A7D7QYY8_9FLAO</name>
<organism evidence="5 6">
    <name type="scientific">Marnyiella aurantia</name>
    <dbReference type="NCBI Taxonomy" id="2758037"/>
    <lineage>
        <taxon>Bacteria</taxon>
        <taxon>Pseudomonadati</taxon>
        <taxon>Bacteroidota</taxon>
        <taxon>Flavobacteriia</taxon>
        <taxon>Flavobacteriales</taxon>
        <taxon>Weeksellaceae</taxon>
        <taxon>Marnyiella</taxon>
    </lineage>
</organism>
<evidence type="ECO:0000313" key="5">
    <source>
        <dbReference type="EMBL" id="QMS99086.1"/>
    </source>
</evidence>
<dbReference type="Gene3D" id="2.60.40.10">
    <property type="entry name" value="Immunoglobulins"/>
    <property type="match status" value="2"/>
</dbReference>
<dbReference type="Proteomes" id="UP000539710">
    <property type="component" value="Unassembled WGS sequence"/>
</dbReference>
<dbReference type="EMBL" id="CP059472">
    <property type="protein sequence ID" value="QMS99086.1"/>
    <property type="molecule type" value="Genomic_DNA"/>
</dbReference>
<dbReference type="PROSITE" id="PS50853">
    <property type="entry name" value="FN3"/>
    <property type="match status" value="2"/>
</dbReference>
<feature type="domain" description="Fibronectin type-III" evidence="3">
    <location>
        <begin position="449"/>
        <end position="548"/>
    </location>
</feature>
<dbReference type="InterPro" id="IPR026444">
    <property type="entry name" value="Secre_tail"/>
</dbReference>
<sequence>MKRIYLLAALGLTMAQFSAQTYCLPEFASGCSGGDMIDSFTVPAAGFAHTDTGCSAGSYEDFSSTLTLTLQPSLPYDFTVTHDYSGQYVSIWADFNNDGTFDPTTELIGSGSSGSGMQTASTITVPAGTPVGTYRMRVADRWNSAPIPCNVSGYGEAHDYTLAVTAPPSCIVPGNFAASNILPTSAVLTWTAPTTPPANGYTVYYSTVNAAPTATTVLDATNSLSTPNLTATLNGLNPTTTYYAWIRTNCTTTDQSIWVASTGSFTTLCATFTPNYSNDFSTFPGACWSQATGGAPATGPGTGTSTYWYDDGFLNNGNTGAAKFNIYSTDRTGWLISPVFDLSAGGYRVKFDYGVTEYADITPSALGSDDLVQFLISTDGGVTWTVLQTWDATNSPSNTTNTYTYNLTTYTGNSTRFALYVTSGTTNDAEDLDFFTDNFAVEAIPTCDSTTNILVDAATVTATGGSITFTPSVSTPAGGYQVYFSTVNSAPTGATVLTPANSVTTASSPAIITGLSAATTYYVWVRSVCSANDMSVWTGGVQLTTACATITPAYTNDFSAFPGVCWEQASGGTPATGPTGTSANWYNDGFLNSGPSGAAGINLYSDFTTGWLMSPTFDLSAGPYTLTFDYGLVEWADTTSGVLGSDDQVQVLMSTNGGSTWTVLHTWDASSAISNTSTTYAYVVNGGTNQTKFAIYATEGSTNDAEDVEFFVDNFGLAAGALGVGEITADSKEVKVYPNPFTDVVNITEAKDLKSVTVIDMSGRLVKTIANPGRQINLSELKAGLYILKLDYKDGTSKSVKAIKK</sequence>
<dbReference type="Pfam" id="PF20009">
    <property type="entry name" value="GEVED"/>
    <property type="match status" value="1"/>
</dbReference>
<feature type="domain" description="Fibronectin type-III" evidence="3">
    <location>
        <begin position="172"/>
        <end position="270"/>
    </location>
</feature>
<evidence type="ECO:0000256" key="1">
    <source>
        <dbReference type="ARBA" id="ARBA00022729"/>
    </source>
</evidence>
<evidence type="ECO:0000259" key="3">
    <source>
        <dbReference type="PROSITE" id="PS50853"/>
    </source>
</evidence>
<dbReference type="Pfam" id="PF00041">
    <property type="entry name" value="fn3"/>
    <property type="match status" value="1"/>
</dbReference>
<dbReference type="SMART" id="SM00060">
    <property type="entry name" value="FN3"/>
    <property type="match status" value="2"/>
</dbReference>
<protein>
    <submittedName>
        <fullName evidence="5">Fibronectin type III domain-containing protein</fullName>
    </submittedName>
</protein>
<dbReference type="NCBIfam" id="TIGR04183">
    <property type="entry name" value="Por_Secre_tail"/>
    <property type="match status" value="1"/>
</dbReference>
<reference evidence="5 6" key="1">
    <citation type="submission" date="2020-07" db="EMBL/GenBank/DDBJ databases">
        <title>Chryseobacterium sp.cx-624.</title>
        <authorList>
            <person name="Yang C."/>
        </authorList>
    </citation>
    <scope>NUCLEOTIDE SEQUENCE [LARGE SCALE GENOMIC DNA]</scope>
    <source>
        <strain evidence="6">cx-624</strain>
        <strain evidence="5">Cx-624</strain>
    </source>
</reference>
<dbReference type="Gene3D" id="2.60.120.260">
    <property type="entry name" value="Galactose-binding domain-like"/>
    <property type="match status" value="2"/>
</dbReference>
<dbReference type="Proteomes" id="UP000515349">
    <property type="component" value="Chromosome"/>
</dbReference>
<dbReference type="SUPFAM" id="SSF49265">
    <property type="entry name" value="Fibronectin type III"/>
    <property type="match status" value="2"/>
</dbReference>
<dbReference type="EMBL" id="JACEUX010000003">
    <property type="protein sequence ID" value="MBA5247326.1"/>
    <property type="molecule type" value="Genomic_DNA"/>
</dbReference>
<evidence type="ECO:0000256" key="2">
    <source>
        <dbReference type="SAM" id="SignalP"/>
    </source>
</evidence>
<dbReference type="Pfam" id="PF18962">
    <property type="entry name" value="Por_Secre_tail"/>
    <property type="match status" value="1"/>
</dbReference>
<keyword evidence="1 2" id="KW-0732">Signal</keyword>
<dbReference type="InterPro" id="IPR036116">
    <property type="entry name" value="FN3_sf"/>
</dbReference>
<accession>A0A7D7QYY8</accession>
<evidence type="ECO:0000313" key="7">
    <source>
        <dbReference type="Proteomes" id="UP000539710"/>
    </source>
</evidence>
<dbReference type="InterPro" id="IPR013783">
    <property type="entry name" value="Ig-like_fold"/>
</dbReference>
<feature type="chain" id="PRO_5044656373" evidence="2">
    <location>
        <begin position="20"/>
        <end position="805"/>
    </location>
</feature>
<evidence type="ECO:0000313" key="6">
    <source>
        <dbReference type="Proteomes" id="UP000515349"/>
    </source>
</evidence>
<dbReference type="InterPro" id="IPR003961">
    <property type="entry name" value="FN3_dom"/>
</dbReference>
<dbReference type="RefSeq" id="WP_181887432.1">
    <property type="nucleotide sequence ID" value="NZ_CP059472.1"/>
</dbReference>
<evidence type="ECO:0000313" key="4">
    <source>
        <dbReference type="EMBL" id="MBA5247326.1"/>
    </source>
</evidence>
<reference evidence="7" key="2">
    <citation type="submission" date="2020-07" db="EMBL/GenBank/DDBJ databases">
        <title>Flavobacterium sp. xlx-214.</title>
        <authorList>
            <person name="Yang C."/>
        </authorList>
    </citation>
    <scope>NUCLEOTIDE SEQUENCE [LARGE SCALE GENOMIC DNA]</scope>
    <source>
        <strain evidence="7">CX-624</strain>
    </source>
</reference>
<gene>
    <name evidence="5" type="ORF">H1R16_03520</name>
    <name evidence="4" type="ORF">H2507_09110</name>
</gene>
<dbReference type="InterPro" id="IPR045474">
    <property type="entry name" value="GEVED"/>
</dbReference>
<proteinExistence type="predicted"/>
<reference evidence="4" key="3">
    <citation type="submission" date="2020-07" db="EMBL/GenBank/DDBJ databases">
        <authorList>
            <person name="Yang C."/>
        </authorList>
    </citation>
    <scope>NUCLEOTIDE SEQUENCE</scope>
    <source>
        <strain evidence="4">Cx-624</strain>
    </source>
</reference>
<dbReference type="CDD" id="cd00063">
    <property type="entry name" value="FN3"/>
    <property type="match status" value="1"/>
</dbReference>
<dbReference type="AlphaFoldDB" id="A0A7D7QYY8"/>
<dbReference type="KEGG" id="cbau:H1R16_03520"/>